<keyword evidence="2" id="KW-0472">Membrane</keyword>
<gene>
    <name evidence="3" type="ORF">GPM918_LOCUS1255</name>
    <name evidence="4" type="ORF">SRO942_LOCUS1255</name>
</gene>
<feature type="compositionally biased region" description="Low complexity" evidence="1">
    <location>
        <begin position="1"/>
        <end position="19"/>
    </location>
</feature>
<accession>A0A813PT66</accession>
<evidence type="ECO:0000313" key="5">
    <source>
        <dbReference type="Proteomes" id="UP000663829"/>
    </source>
</evidence>
<comment type="caution">
    <text evidence="3">The sequence shown here is derived from an EMBL/GenBank/DDBJ whole genome shotgun (WGS) entry which is preliminary data.</text>
</comment>
<feature type="transmembrane region" description="Helical" evidence="2">
    <location>
        <begin position="210"/>
        <end position="236"/>
    </location>
</feature>
<protein>
    <submittedName>
        <fullName evidence="3">Uncharacterized protein</fullName>
    </submittedName>
</protein>
<feature type="transmembrane region" description="Helical" evidence="2">
    <location>
        <begin position="102"/>
        <end position="125"/>
    </location>
</feature>
<reference evidence="3" key="1">
    <citation type="submission" date="2021-02" db="EMBL/GenBank/DDBJ databases">
        <authorList>
            <person name="Nowell W R."/>
        </authorList>
    </citation>
    <scope>NUCLEOTIDE SEQUENCE</scope>
</reference>
<name>A0A813PT66_9BILA</name>
<feature type="region of interest" description="Disordered" evidence="1">
    <location>
        <begin position="1"/>
        <end position="27"/>
    </location>
</feature>
<keyword evidence="2" id="KW-0812">Transmembrane</keyword>
<feature type="transmembrane region" description="Helical" evidence="2">
    <location>
        <begin position="131"/>
        <end position="156"/>
    </location>
</feature>
<evidence type="ECO:0000313" key="4">
    <source>
        <dbReference type="EMBL" id="CAF3539190.1"/>
    </source>
</evidence>
<keyword evidence="5" id="KW-1185">Reference proteome</keyword>
<proteinExistence type="predicted"/>
<dbReference type="Proteomes" id="UP000663829">
    <property type="component" value="Unassembled WGS sequence"/>
</dbReference>
<evidence type="ECO:0000256" key="2">
    <source>
        <dbReference type="SAM" id="Phobius"/>
    </source>
</evidence>
<evidence type="ECO:0000313" key="3">
    <source>
        <dbReference type="EMBL" id="CAF0758605.1"/>
    </source>
</evidence>
<dbReference type="EMBL" id="CAJNOQ010000114">
    <property type="protein sequence ID" value="CAF0758605.1"/>
    <property type="molecule type" value="Genomic_DNA"/>
</dbReference>
<evidence type="ECO:0000256" key="1">
    <source>
        <dbReference type="SAM" id="MobiDB-lite"/>
    </source>
</evidence>
<feature type="transmembrane region" description="Helical" evidence="2">
    <location>
        <begin position="168"/>
        <end position="190"/>
    </location>
</feature>
<dbReference type="AlphaFoldDB" id="A0A813PT66"/>
<dbReference type="OrthoDB" id="10029961at2759"/>
<keyword evidence="2" id="KW-1133">Transmembrane helix</keyword>
<sequence>MTELNQEQQQLNNNNKNNNVDIQPPPPSYPSVVYKIDDIYSRHGYDGPPPSYIEHYPYAEQHSNYPGPPDSQISGSTTNVITFSLSPPSVPSSLLKKLQSYLVINGIITTLFGVTAIGLQIGLLASNVIVYYYYGFWAGTLVFGVGCSTLAMVARARTIAVQKLFRAFVWQMIFVAIVLAFAIMIVATDMCNSDKRSHSTLYLCNNSSQVLNALLITVFVLTLLQAIINTIVTGFVERKTQLNASYIISSNNYVQQA</sequence>
<organism evidence="3 5">
    <name type="scientific">Didymodactylos carnosus</name>
    <dbReference type="NCBI Taxonomy" id="1234261"/>
    <lineage>
        <taxon>Eukaryota</taxon>
        <taxon>Metazoa</taxon>
        <taxon>Spiralia</taxon>
        <taxon>Gnathifera</taxon>
        <taxon>Rotifera</taxon>
        <taxon>Eurotatoria</taxon>
        <taxon>Bdelloidea</taxon>
        <taxon>Philodinida</taxon>
        <taxon>Philodinidae</taxon>
        <taxon>Didymodactylos</taxon>
    </lineage>
</organism>
<dbReference type="Proteomes" id="UP000681722">
    <property type="component" value="Unassembled WGS sequence"/>
</dbReference>
<dbReference type="EMBL" id="CAJOBC010000114">
    <property type="protein sequence ID" value="CAF3539190.1"/>
    <property type="molecule type" value="Genomic_DNA"/>
</dbReference>